<comment type="catalytic activity">
    <reaction evidence="1 6">
        <text>Cleavage of hydrophobic, N-terminal signal or leader sequences from secreted and periplasmic proteins.</text>
        <dbReference type="EC" id="3.4.21.89"/>
    </reaction>
</comment>
<comment type="subcellular location">
    <subcellularLocation>
        <location evidence="2">Cell membrane</location>
        <topology evidence="2">Single-pass type II membrane protein</topology>
    </subcellularLocation>
    <subcellularLocation>
        <location evidence="6">Membrane</location>
        <topology evidence="6">Single-pass type II membrane protein</topology>
    </subcellularLocation>
</comment>
<dbReference type="PANTHER" id="PTHR43390:SF1">
    <property type="entry name" value="CHLOROPLAST PROCESSING PEPTIDASE"/>
    <property type="match status" value="1"/>
</dbReference>
<keyword evidence="5 6" id="KW-0378">Hydrolase</keyword>
<gene>
    <name evidence="8" type="ORF">Aglo03_27390</name>
</gene>
<dbReference type="GO" id="GO:0005886">
    <property type="term" value="C:plasma membrane"/>
    <property type="evidence" value="ECO:0007669"/>
    <property type="project" value="UniProtKB-SubCell"/>
</dbReference>
<keyword evidence="6" id="KW-1133">Transmembrane helix</keyword>
<dbReference type="InterPro" id="IPR036286">
    <property type="entry name" value="LexA/Signal_pep-like_sf"/>
</dbReference>
<comment type="similarity">
    <text evidence="3 6">Belongs to the peptidase S26 family.</text>
</comment>
<dbReference type="PROSITE" id="PS00761">
    <property type="entry name" value="SPASE_I_3"/>
    <property type="match status" value="1"/>
</dbReference>
<evidence type="ECO:0000259" key="7">
    <source>
        <dbReference type="Pfam" id="PF10502"/>
    </source>
</evidence>
<dbReference type="InterPro" id="IPR000223">
    <property type="entry name" value="Pept_S26A_signal_pept_1"/>
</dbReference>
<dbReference type="PANTHER" id="PTHR43390">
    <property type="entry name" value="SIGNAL PEPTIDASE I"/>
    <property type="match status" value="1"/>
</dbReference>
<keyword evidence="9" id="KW-1185">Reference proteome</keyword>
<dbReference type="InterPro" id="IPR019758">
    <property type="entry name" value="Pept_S26A_signal_pept_1_CS"/>
</dbReference>
<feature type="transmembrane region" description="Helical" evidence="6">
    <location>
        <begin position="194"/>
        <end position="213"/>
    </location>
</feature>
<dbReference type="NCBIfam" id="TIGR02227">
    <property type="entry name" value="sigpep_I_bact"/>
    <property type="match status" value="1"/>
</dbReference>
<dbReference type="Gene3D" id="2.10.109.10">
    <property type="entry name" value="Umud Fragment, subunit A"/>
    <property type="match status" value="1"/>
</dbReference>
<dbReference type="AlphaFoldDB" id="A0A9W6VAF4"/>
<evidence type="ECO:0000313" key="9">
    <source>
        <dbReference type="Proteomes" id="UP001165042"/>
    </source>
</evidence>
<keyword evidence="6" id="KW-0812">Transmembrane</keyword>
<dbReference type="CDD" id="cd06530">
    <property type="entry name" value="S26_SPase_I"/>
    <property type="match status" value="1"/>
</dbReference>
<evidence type="ECO:0000256" key="5">
    <source>
        <dbReference type="ARBA" id="ARBA00022801"/>
    </source>
</evidence>
<dbReference type="GO" id="GO:0009003">
    <property type="term" value="F:signal peptidase activity"/>
    <property type="evidence" value="ECO:0007669"/>
    <property type="project" value="UniProtKB-EC"/>
</dbReference>
<dbReference type="PRINTS" id="PR00727">
    <property type="entry name" value="LEADERPTASE"/>
</dbReference>
<dbReference type="RefSeq" id="WP_285610686.1">
    <property type="nucleotide sequence ID" value="NZ_BSSD01000004.1"/>
</dbReference>
<dbReference type="Pfam" id="PF10502">
    <property type="entry name" value="Peptidase_S26"/>
    <property type="match status" value="1"/>
</dbReference>
<reference evidence="8" key="1">
    <citation type="submission" date="2023-02" db="EMBL/GenBank/DDBJ databases">
        <title>Actinokineospora globicatena NBRC 15670.</title>
        <authorList>
            <person name="Ichikawa N."/>
            <person name="Sato H."/>
            <person name="Tonouchi N."/>
        </authorList>
    </citation>
    <scope>NUCLEOTIDE SEQUENCE</scope>
    <source>
        <strain evidence="8">NBRC 15670</strain>
    </source>
</reference>
<dbReference type="EC" id="3.4.21.89" evidence="4 6"/>
<feature type="domain" description="Peptidase S26" evidence="7">
    <location>
        <begin position="4"/>
        <end position="159"/>
    </location>
</feature>
<dbReference type="GO" id="GO:0006465">
    <property type="term" value="P:signal peptide processing"/>
    <property type="evidence" value="ECO:0007669"/>
    <property type="project" value="InterPro"/>
</dbReference>
<dbReference type="SUPFAM" id="SSF51306">
    <property type="entry name" value="LexA/Signal peptidase"/>
    <property type="match status" value="1"/>
</dbReference>
<accession>A0A9W6VAF4</accession>
<dbReference type="InterPro" id="IPR019533">
    <property type="entry name" value="Peptidase_S26"/>
</dbReference>
<dbReference type="EMBL" id="BSSD01000004">
    <property type="protein sequence ID" value="GLW91923.1"/>
    <property type="molecule type" value="Genomic_DNA"/>
</dbReference>
<evidence type="ECO:0000313" key="8">
    <source>
        <dbReference type="EMBL" id="GLW91923.1"/>
    </source>
</evidence>
<proteinExistence type="inferred from homology"/>
<protein>
    <recommendedName>
        <fullName evidence="4 6">Signal peptidase I</fullName>
        <ecNumber evidence="4 6">3.4.21.89</ecNumber>
    </recommendedName>
</protein>
<evidence type="ECO:0000256" key="3">
    <source>
        <dbReference type="ARBA" id="ARBA00009370"/>
    </source>
</evidence>
<dbReference type="Proteomes" id="UP001165042">
    <property type="component" value="Unassembled WGS sequence"/>
</dbReference>
<keyword evidence="6" id="KW-0472">Membrane</keyword>
<sequence>MPVAVMVVGLAVLALTVVFAPSYDRYAEPGVSMEPTIPAESSVTGLEISGDEVRRGDIVVFPVDVWADSRGSSEKLVRRVVAVGGDTVASDDVGRVSVNGKPISEDYTAADPMARAFSVQVDRGKVFVMGDNRGNSRDSRLYVTLPERGGIPASAITAVVVKVDGKPLSATTAFTAAGLDGAPTADKSDWSTPALAGGALVFLGGAAWLVFGLSRRKRTVVQA</sequence>
<organism evidence="8 9">
    <name type="scientific">Actinokineospora globicatena</name>
    <dbReference type="NCBI Taxonomy" id="103729"/>
    <lineage>
        <taxon>Bacteria</taxon>
        <taxon>Bacillati</taxon>
        <taxon>Actinomycetota</taxon>
        <taxon>Actinomycetes</taxon>
        <taxon>Pseudonocardiales</taxon>
        <taxon>Pseudonocardiaceae</taxon>
        <taxon>Actinokineospora</taxon>
    </lineage>
</organism>
<keyword evidence="6" id="KW-0645">Protease</keyword>
<comment type="caution">
    <text evidence="8">The sequence shown here is derived from an EMBL/GenBank/DDBJ whole genome shotgun (WGS) entry which is preliminary data.</text>
</comment>
<name>A0A9W6VAF4_9PSEU</name>
<evidence type="ECO:0000256" key="1">
    <source>
        <dbReference type="ARBA" id="ARBA00000677"/>
    </source>
</evidence>
<evidence type="ECO:0000256" key="4">
    <source>
        <dbReference type="ARBA" id="ARBA00013208"/>
    </source>
</evidence>
<dbReference type="GO" id="GO:0004252">
    <property type="term" value="F:serine-type endopeptidase activity"/>
    <property type="evidence" value="ECO:0007669"/>
    <property type="project" value="InterPro"/>
</dbReference>
<evidence type="ECO:0000256" key="6">
    <source>
        <dbReference type="RuleBase" id="RU362042"/>
    </source>
</evidence>
<evidence type="ECO:0000256" key="2">
    <source>
        <dbReference type="ARBA" id="ARBA00004401"/>
    </source>
</evidence>